<proteinExistence type="predicted"/>
<evidence type="ECO:0000313" key="2">
    <source>
        <dbReference type="Proteomes" id="UP000257109"/>
    </source>
</evidence>
<dbReference type="Proteomes" id="UP000257109">
    <property type="component" value="Unassembled WGS sequence"/>
</dbReference>
<name>A0A371EJU8_MUCPR</name>
<comment type="caution">
    <text evidence="1">The sequence shown here is derived from an EMBL/GenBank/DDBJ whole genome shotgun (WGS) entry which is preliminary data.</text>
</comment>
<evidence type="ECO:0000313" key="1">
    <source>
        <dbReference type="EMBL" id="RDX66276.1"/>
    </source>
</evidence>
<dbReference type="EMBL" id="QJKJ01013512">
    <property type="protein sequence ID" value="RDX66276.1"/>
    <property type="molecule type" value="Genomic_DNA"/>
</dbReference>
<gene>
    <name evidence="1" type="ORF">CR513_54974</name>
</gene>
<keyword evidence="2" id="KW-1185">Reference proteome</keyword>
<reference evidence="1" key="1">
    <citation type="submission" date="2018-05" db="EMBL/GenBank/DDBJ databases">
        <title>Draft genome of Mucuna pruriens seed.</title>
        <authorList>
            <person name="Nnadi N.E."/>
            <person name="Vos R."/>
            <person name="Hasami M.H."/>
            <person name="Devisetty U.K."/>
            <person name="Aguiy J.C."/>
        </authorList>
    </citation>
    <scope>NUCLEOTIDE SEQUENCE [LARGE SCALE GENOMIC DNA]</scope>
    <source>
        <strain evidence="1">JCA_2017</strain>
    </source>
</reference>
<protein>
    <submittedName>
        <fullName evidence="1">Uncharacterized protein</fullName>
    </submittedName>
</protein>
<dbReference type="OrthoDB" id="637682at2759"/>
<accession>A0A371EJU8</accession>
<sequence length="171" mass="19340">MGSPKSWMQNLWRNILRCSVLLGFPTVTCLRSVTMKSSLERYLIPRYEILRSVVRDGRNVSQASISLPDPCSSWKLIFLNPNHNKGRTFSVTEVAAKLIHLQCINEIREPQVEPYGGDALTLVLFANAENTLFPKLIFFRSIGVSNSDMPKILITNHNLEEELGKMSHPAL</sequence>
<dbReference type="AlphaFoldDB" id="A0A371EJU8"/>
<feature type="non-terminal residue" evidence="1">
    <location>
        <position position="171"/>
    </location>
</feature>
<organism evidence="1 2">
    <name type="scientific">Mucuna pruriens</name>
    <name type="common">Velvet bean</name>
    <name type="synonym">Dolichos pruriens</name>
    <dbReference type="NCBI Taxonomy" id="157652"/>
    <lineage>
        <taxon>Eukaryota</taxon>
        <taxon>Viridiplantae</taxon>
        <taxon>Streptophyta</taxon>
        <taxon>Embryophyta</taxon>
        <taxon>Tracheophyta</taxon>
        <taxon>Spermatophyta</taxon>
        <taxon>Magnoliopsida</taxon>
        <taxon>eudicotyledons</taxon>
        <taxon>Gunneridae</taxon>
        <taxon>Pentapetalae</taxon>
        <taxon>rosids</taxon>
        <taxon>fabids</taxon>
        <taxon>Fabales</taxon>
        <taxon>Fabaceae</taxon>
        <taxon>Papilionoideae</taxon>
        <taxon>50 kb inversion clade</taxon>
        <taxon>NPAAA clade</taxon>
        <taxon>indigoferoid/millettioid clade</taxon>
        <taxon>Phaseoleae</taxon>
        <taxon>Mucuna</taxon>
    </lineage>
</organism>